<dbReference type="AlphaFoldDB" id="A0A7V8UES4"/>
<accession>A0A7V8UES4</accession>
<evidence type="ECO:0000313" key="3">
    <source>
        <dbReference type="Proteomes" id="UP000572407"/>
    </source>
</evidence>
<sequence length="60" mass="5873">MTAEFGFSKNLCGSELARDSGGSVGADADVPSPSRASSLPQGSVVVSNSSSNPTSVAPDS</sequence>
<evidence type="ECO:0000313" key="2">
    <source>
        <dbReference type="EMBL" id="MBA1380228.1"/>
    </source>
</evidence>
<name>A0A7V8UES4_9PSED</name>
<reference evidence="2 3" key="1">
    <citation type="submission" date="2019-06" db="EMBL/GenBank/DDBJ databases">
        <title>Analysis of the biodiversity of Brassica napus bacterial endophytes for the selection of potential efficient biofertilizers for rapeseed crops.</title>
        <authorList>
            <person name="Jimenez-Gomez A."/>
            <person name="Saati-Santamaria Z."/>
            <person name="Menendez E."/>
            <person name="Rivas R."/>
            <person name="Mateos P.F."/>
            <person name="Velazquez E."/>
            <person name="Garcia-Fraile P."/>
        </authorList>
    </citation>
    <scope>NUCLEOTIDE SEQUENCE [LARGE SCALE GENOMIC DNA]</scope>
    <source>
        <strain evidence="2 3">CDVBN10</strain>
    </source>
</reference>
<feature type="compositionally biased region" description="Low complexity" evidence="1">
    <location>
        <begin position="43"/>
        <end position="60"/>
    </location>
</feature>
<feature type="region of interest" description="Disordered" evidence="1">
    <location>
        <begin position="15"/>
        <end position="60"/>
    </location>
</feature>
<gene>
    <name evidence="2" type="ORF">FHK92_20885</name>
</gene>
<organism evidence="2 3">
    <name type="scientific">Pseudomonas brassicacearum subsp. neoaurantiaca</name>
    <dbReference type="NCBI Taxonomy" id="494916"/>
    <lineage>
        <taxon>Bacteria</taxon>
        <taxon>Pseudomonadati</taxon>
        <taxon>Pseudomonadota</taxon>
        <taxon>Gammaproteobacteria</taxon>
        <taxon>Pseudomonadales</taxon>
        <taxon>Pseudomonadaceae</taxon>
        <taxon>Pseudomonas</taxon>
    </lineage>
</organism>
<dbReference type="Proteomes" id="UP000572407">
    <property type="component" value="Unassembled WGS sequence"/>
</dbReference>
<evidence type="ECO:0000256" key="1">
    <source>
        <dbReference type="SAM" id="MobiDB-lite"/>
    </source>
</evidence>
<protein>
    <submittedName>
        <fullName evidence="2">Uncharacterized protein</fullName>
    </submittedName>
</protein>
<comment type="caution">
    <text evidence="2">The sequence shown here is derived from an EMBL/GenBank/DDBJ whole genome shotgun (WGS) entry which is preliminary data.</text>
</comment>
<dbReference type="EMBL" id="VDLV01000037">
    <property type="protein sequence ID" value="MBA1380228.1"/>
    <property type="molecule type" value="Genomic_DNA"/>
</dbReference>
<proteinExistence type="predicted"/>